<protein>
    <recommendedName>
        <fullName evidence="1">Pyruvate kinase C-terminal domain-containing protein</fullName>
    </recommendedName>
</protein>
<reference evidence="2 3" key="1">
    <citation type="submission" date="2017-11" db="EMBL/GenBank/DDBJ databases">
        <title>De-novo sequencing of pomegranate (Punica granatum L.) genome.</title>
        <authorList>
            <person name="Akparov Z."/>
            <person name="Amiraslanov A."/>
            <person name="Hajiyeva S."/>
            <person name="Abbasov M."/>
            <person name="Kaur K."/>
            <person name="Hamwieh A."/>
            <person name="Solovyev V."/>
            <person name="Salamov A."/>
            <person name="Braich B."/>
            <person name="Kosarev P."/>
            <person name="Mahmoud A."/>
            <person name="Hajiyev E."/>
            <person name="Babayeva S."/>
            <person name="Izzatullayeva V."/>
            <person name="Mammadov A."/>
            <person name="Mammadov A."/>
            <person name="Sharifova S."/>
            <person name="Ojaghi J."/>
            <person name="Eynullazada K."/>
            <person name="Bayramov B."/>
            <person name="Abdulazimova A."/>
            <person name="Shahmuradov I."/>
        </authorList>
    </citation>
    <scope>NUCLEOTIDE SEQUENCE [LARGE SCALE GENOMIC DNA]</scope>
    <source>
        <strain evidence="3">cv. AG2017</strain>
        <tissue evidence="2">Leaf</tissue>
    </source>
</reference>
<dbReference type="SUPFAM" id="SSF52935">
    <property type="entry name" value="PK C-terminal domain-like"/>
    <property type="match status" value="1"/>
</dbReference>
<evidence type="ECO:0000313" key="3">
    <source>
        <dbReference type="Proteomes" id="UP000233551"/>
    </source>
</evidence>
<dbReference type="PANTHER" id="PTHR11817">
    <property type="entry name" value="PYRUVATE KINASE"/>
    <property type="match status" value="1"/>
</dbReference>
<dbReference type="AlphaFoldDB" id="A0A2I0IYZ1"/>
<keyword evidence="3" id="KW-1185">Reference proteome</keyword>
<dbReference type="InterPro" id="IPR036918">
    <property type="entry name" value="Pyrv_Knase_C_sf"/>
</dbReference>
<gene>
    <name evidence="2" type="ORF">CRG98_030368</name>
</gene>
<dbReference type="InterPro" id="IPR001697">
    <property type="entry name" value="Pyr_Knase"/>
</dbReference>
<dbReference type="GO" id="GO:0004743">
    <property type="term" value="F:pyruvate kinase activity"/>
    <property type="evidence" value="ECO:0007669"/>
    <property type="project" value="InterPro"/>
</dbReference>
<name>A0A2I0IYZ1_PUNGR</name>
<dbReference type="Pfam" id="PF02887">
    <property type="entry name" value="PK_C"/>
    <property type="match status" value="1"/>
</dbReference>
<feature type="domain" description="Pyruvate kinase C-terminal" evidence="1">
    <location>
        <begin position="54"/>
        <end position="154"/>
    </location>
</feature>
<dbReference type="EMBL" id="PGOL01002259">
    <property type="protein sequence ID" value="PKI49219.1"/>
    <property type="molecule type" value="Genomic_DNA"/>
</dbReference>
<organism evidence="2 3">
    <name type="scientific">Punica granatum</name>
    <name type="common">Pomegranate</name>
    <dbReference type="NCBI Taxonomy" id="22663"/>
    <lineage>
        <taxon>Eukaryota</taxon>
        <taxon>Viridiplantae</taxon>
        <taxon>Streptophyta</taxon>
        <taxon>Embryophyta</taxon>
        <taxon>Tracheophyta</taxon>
        <taxon>Spermatophyta</taxon>
        <taxon>Magnoliopsida</taxon>
        <taxon>eudicotyledons</taxon>
        <taxon>Gunneridae</taxon>
        <taxon>Pentapetalae</taxon>
        <taxon>rosids</taxon>
        <taxon>malvids</taxon>
        <taxon>Myrtales</taxon>
        <taxon>Lythraceae</taxon>
        <taxon>Punica</taxon>
    </lineage>
</organism>
<dbReference type="Gene3D" id="3.40.1380.20">
    <property type="entry name" value="Pyruvate kinase, C-terminal domain"/>
    <property type="match status" value="1"/>
</dbReference>
<dbReference type="Proteomes" id="UP000233551">
    <property type="component" value="Unassembled WGS sequence"/>
</dbReference>
<dbReference type="STRING" id="22663.A0A2I0IYZ1"/>
<evidence type="ECO:0000313" key="2">
    <source>
        <dbReference type="EMBL" id="PKI49219.1"/>
    </source>
</evidence>
<dbReference type="InterPro" id="IPR015795">
    <property type="entry name" value="Pyrv_Knase_C"/>
</dbReference>
<accession>A0A2I0IYZ1</accession>
<evidence type="ECO:0000259" key="1">
    <source>
        <dbReference type="Pfam" id="PF02887"/>
    </source>
</evidence>
<dbReference type="GO" id="GO:0030955">
    <property type="term" value="F:potassium ion binding"/>
    <property type="evidence" value="ECO:0007669"/>
    <property type="project" value="InterPro"/>
</dbReference>
<dbReference type="GO" id="GO:0000287">
    <property type="term" value="F:magnesium ion binding"/>
    <property type="evidence" value="ECO:0007669"/>
    <property type="project" value="InterPro"/>
</dbReference>
<sequence length="173" mass="18937">MLSGESAIGSYGQKALSVLRMTSNRMESWSREENQESLPVQHQLGVSLSERIAEQICNCAAEMADKLGVDAIFVYTKHGHMASLLSRNRPNSPIFAFTDEESTRMALTLQWGVIPLSIDLTDDMEVNIAKSVDLLKAKGMVRQEDAVLVVSDVTPTCSASSTAFQLIQVKTIS</sequence>
<proteinExistence type="predicted"/>
<comment type="caution">
    <text evidence="2">The sequence shown here is derived from an EMBL/GenBank/DDBJ whole genome shotgun (WGS) entry which is preliminary data.</text>
</comment>